<dbReference type="InterPro" id="IPR028082">
    <property type="entry name" value="Peripla_BP_I"/>
</dbReference>
<name>A0A348HDZ2_9GAMM</name>
<comment type="similarity">
    <text evidence="1">Belongs to the leucine-binding protein family.</text>
</comment>
<dbReference type="Proteomes" id="UP000267342">
    <property type="component" value="Chromosome"/>
</dbReference>
<dbReference type="PANTHER" id="PTHR30483">
    <property type="entry name" value="LEUCINE-SPECIFIC-BINDING PROTEIN"/>
    <property type="match status" value="1"/>
</dbReference>
<evidence type="ECO:0000256" key="4">
    <source>
        <dbReference type="ARBA" id="ARBA00022970"/>
    </source>
</evidence>
<evidence type="ECO:0000259" key="6">
    <source>
        <dbReference type="Pfam" id="PF13458"/>
    </source>
</evidence>
<reference evidence="7 8" key="1">
    <citation type="submission" date="2018-09" db="EMBL/GenBank/DDBJ databases">
        <title>Zymobacter palmae IAM14233 (=T109) whole genome analysis.</title>
        <authorList>
            <person name="Yanase H."/>
        </authorList>
    </citation>
    <scope>NUCLEOTIDE SEQUENCE [LARGE SCALE GENOMIC DNA]</scope>
    <source>
        <strain evidence="7 8">IAM14233</strain>
    </source>
</reference>
<evidence type="ECO:0000256" key="3">
    <source>
        <dbReference type="ARBA" id="ARBA00022729"/>
    </source>
</evidence>
<dbReference type="RefSeq" id="WP_027705360.1">
    <property type="nucleotide sequence ID" value="NZ_AP018933.1"/>
</dbReference>
<dbReference type="KEGG" id="zpl:ZBT109_1083"/>
<feature type="domain" description="Leucine-binding protein" evidence="6">
    <location>
        <begin position="31"/>
        <end position="360"/>
    </location>
</feature>
<evidence type="ECO:0000256" key="1">
    <source>
        <dbReference type="ARBA" id="ARBA00010062"/>
    </source>
</evidence>
<protein>
    <submittedName>
        <fullName evidence="7">Extracellular ligand-binding receptor</fullName>
    </submittedName>
</protein>
<keyword evidence="8" id="KW-1185">Reference proteome</keyword>
<evidence type="ECO:0000256" key="2">
    <source>
        <dbReference type="ARBA" id="ARBA00022448"/>
    </source>
</evidence>
<dbReference type="STRING" id="1123510.GCA_000620025_02304"/>
<dbReference type="OrthoDB" id="9768386at2"/>
<feature type="signal peptide" evidence="5">
    <location>
        <begin position="1"/>
        <end position="28"/>
    </location>
</feature>
<dbReference type="AlphaFoldDB" id="A0A348HDZ2"/>
<gene>
    <name evidence="7" type="ORF">ZBT109_1083</name>
</gene>
<dbReference type="Gene3D" id="3.40.50.2300">
    <property type="match status" value="2"/>
</dbReference>
<dbReference type="InterPro" id="IPR051010">
    <property type="entry name" value="BCAA_transport"/>
</dbReference>
<dbReference type="GO" id="GO:0006865">
    <property type="term" value="P:amino acid transport"/>
    <property type="evidence" value="ECO:0007669"/>
    <property type="project" value="UniProtKB-KW"/>
</dbReference>
<dbReference type="PANTHER" id="PTHR30483:SF6">
    <property type="entry name" value="PERIPLASMIC BINDING PROTEIN OF ABC TRANSPORTER FOR NATURAL AMINO ACIDS"/>
    <property type="match status" value="1"/>
</dbReference>
<keyword evidence="3 5" id="KW-0732">Signal</keyword>
<keyword evidence="4" id="KW-0029">Amino-acid transport</keyword>
<dbReference type="Pfam" id="PF13458">
    <property type="entry name" value="Peripla_BP_6"/>
    <property type="match status" value="1"/>
</dbReference>
<evidence type="ECO:0000313" key="8">
    <source>
        <dbReference type="Proteomes" id="UP000267342"/>
    </source>
</evidence>
<dbReference type="SUPFAM" id="SSF53822">
    <property type="entry name" value="Periplasmic binding protein-like I"/>
    <property type="match status" value="1"/>
</dbReference>
<dbReference type="EMBL" id="AP018933">
    <property type="protein sequence ID" value="BBG29844.1"/>
    <property type="molecule type" value="Genomic_DNA"/>
</dbReference>
<evidence type="ECO:0000256" key="5">
    <source>
        <dbReference type="SAM" id="SignalP"/>
    </source>
</evidence>
<accession>A0A348HDZ2</accession>
<feature type="chain" id="PRO_5016683676" evidence="5">
    <location>
        <begin position="29"/>
        <end position="377"/>
    </location>
</feature>
<dbReference type="InterPro" id="IPR000709">
    <property type="entry name" value="Leu_Ile_Val-bd"/>
</dbReference>
<evidence type="ECO:0000313" key="7">
    <source>
        <dbReference type="EMBL" id="BBG29844.1"/>
    </source>
</evidence>
<keyword evidence="7" id="KW-0675">Receptor</keyword>
<dbReference type="PRINTS" id="PR00337">
    <property type="entry name" value="LEUILEVALBP"/>
</dbReference>
<dbReference type="CDD" id="cd06349">
    <property type="entry name" value="PBP1_ABC_HAAT-like"/>
    <property type="match status" value="1"/>
</dbReference>
<organism evidence="7 8">
    <name type="scientific">Zymobacter palmae</name>
    <dbReference type="NCBI Taxonomy" id="33074"/>
    <lineage>
        <taxon>Bacteria</taxon>
        <taxon>Pseudomonadati</taxon>
        <taxon>Pseudomonadota</taxon>
        <taxon>Gammaproteobacteria</taxon>
        <taxon>Oceanospirillales</taxon>
        <taxon>Halomonadaceae</taxon>
        <taxon>Zymobacter group</taxon>
        <taxon>Zymobacter</taxon>
    </lineage>
</organism>
<sequence>MTFKRVLTQVGKTSALLLSLAAAHQATAKDIAIGYQAPLTGEYAQYGQAFRNSATLAVDEFNASKRLPNDRIVLKFEDSKSDAKEAVNIARKFADDSSIVGVIGDFSSTASIAAGRVYANAHVPQLSQTASHPDFVKLSPWQFRNITTMAYEAPRTAEWAHENGVKRIAIIAIQNDWGQSSVAEFTKAFQAQGGEVVATEFYNPGTRDFRSIITKTARNRPDALYLVQFYEDGASLLQQLRQLGVRKPLYATSSLVEEQLITLAGPAAEGVKLPSSFSVAAASPTAKAYIAQYRDRFHADPNLFSAQAYDATNIVLDAIVKGGGAEATRQSVRDALAKTKDFPGVTGVTTFDPQTREPSKQQERLEIKNGAFVTVER</sequence>
<proteinExistence type="inferred from homology"/>
<keyword evidence="2" id="KW-0813">Transport</keyword>
<dbReference type="InterPro" id="IPR028081">
    <property type="entry name" value="Leu-bd"/>
</dbReference>